<dbReference type="EMBL" id="AMCI01006389">
    <property type="protein sequence ID" value="EJW94418.1"/>
    <property type="molecule type" value="Genomic_DNA"/>
</dbReference>
<dbReference type="GO" id="GO:0008299">
    <property type="term" value="P:isoprenoid biosynthetic process"/>
    <property type="evidence" value="ECO:0007669"/>
    <property type="project" value="InterPro"/>
</dbReference>
<dbReference type="Pfam" id="PF00348">
    <property type="entry name" value="polyprenyl_synt"/>
    <property type="match status" value="1"/>
</dbReference>
<dbReference type="PANTHER" id="PTHR12001">
    <property type="entry name" value="GERANYLGERANYL PYROPHOSPHATE SYNTHASE"/>
    <property type="match status" value="1"/>
</dbReference>
<dbReference type="GO" id="GO:0004659">
    <property type="term" value="F:prenyltransferase activity"/>
    <property type="evidence" value="ECO:0007669"/>
    <property type="project" value="InterPro"/>
</dbReference>
<accession>J9FJ15</accession>
<reference evidence="6" key="1">
    <citation type="journal article" date="2012" name="PLoS ONE">
        <title>Gene sets for utilization of primary and secondary nutrition supplies in the distal gut of endangered iberian lynx.</title>
        <authorList>
            <person name="Alcaide M."/>
            <person name="Messina E."/>
            <person name="Richter M."/>
            <person name="Bargiela R."/>
            <person name="Peplies J."/>
            <person name="Huws S.A."/>
            <person name="Newbold C.J."/>
            <person name="Golyshin P.N."/>
            <person name="Simon M.A."/>
            <person name="Lopez G."/>
            <person name="Yakimov M.M."/>
            <person name="Ferrer M."/>
        </authorList>
    </citation>
    <scope>NUCLEOTIDE SEQUENCE</scope>
</reference>
<evidence type="ECO:0000256" key="2">
    <source>
        <dbReference type="ARBA" id="ARBA00006706"/>
    </source>
</evidence>
<dbReference type="InterPro" id="IPR033749">
    <property type="entry name" value="Polyprenyl_synt_CS"/>
</dbReference>
<evidence type="ECO:0000256" key="1">
    <source>
        <dbReference type="ARBA" id="ARBA00001946"/>
    </source>
</evidence>
<evidence type="ECO:0000256" key="4">
    <source>
        <dbReference type="ARBA" id="ARBA00022723"/>
    </source>
</evidence>
<dbReference type="Gene3D" id="1.10.600.10">
    <property type="entry name" value="Farnesyl Diphosphate Synthase"/>
    <property type="match status" value="1"/>
</dbReference>
<dbReference type="SUPFAM" id="SSF48576">
    <property type="entry name" value="Terpenoid synthases"/>
    <property type="match status" value="1"/>
</dbReference>
<evidence type="ECO:0000256" key="5">
    <source>
        <dbReference type="ARBA" id="ARBA00022842"/>
    </source>
</evidence>
<comment type="caution">
    <text evidence="6">The sequence shown here is derived from an EMBL/GenBank/DDBJ whole genome shotgun (WGS) entry which is preliminary data.</text>
</comment>
<evidence type="ECO:0000313" key="6">
    <source>
        <dbReference type="EMBL" id="EJW94418.1"/>
    </source>
</evidence>
<dbReference type="CDD" id="cd00685">
    <property type="entry name" value="Trans_IPPS_HT"/>
    <property type="match status" value="1"/>
</dbReference>
<dbReference type="PANTHER" id="PTHR12001:SF69">
    <property type="entry name" value="ALL TRANS-POLYPRENYL-DIPHOSPHATE SYNTHASE PDSS1"/>
    <property type="match status" value="1"/>
</dbReference>
<dbReference type="SFLD" id="SFLDS00005">
    <property type="entry name" value="Isoprenoid_Synthase_Type_I"/>
    <property type="match status" value="1"/>
</dbReference>
<comment type="cofactor">
    <cofactor evidence="1">
        <name>Mg(2+)</name>
        <dbReference type="ChEBI" id="CHEBI:18420"/>
    </cofactor>
</comment>
<dbReference type="EC" id="2.5.1.-" evidence="6"/>
<keyword evidence="5" id="KW-0460">Magnesium</keyword>
<protein>
    <submittedName>
        <fullName evidence="6">Polyprenyl synthetase</fullName>
        <ecNumber evidence="6">2.5.1.-</ecNumber>
    </submittedName>
</protein>
<gene>
    <name evidence="6" type="ORF">EVA_17475</name>
</gene>
<dbReference type="AlphaFoldDB" id="J9FJ15"/>
<organism evidence="6">
    <name type="scientific">gut metagenome</name>
    <dbReference type="NCBI Taxonomy" id="749906"/>
    <lineage>
        <taxon>unclassified sequences</taxon>
        <taxon>metagenomes</taxon>
        <taxon>organismal metagenomes</taxon>
    </lineage>
</organism>
<comment type="similarity">
    <text evidence="2">Belongs to the FPP/GGPP synthase family.</text>
</comment>
<evidence type="ECO:0000256" key="3">
    <source>
        <dbReference type="ARBA" id="ARBA00022679"/>
    </source>
</evidence>
<feature type="non-terminal residue" evidence="6">
    <location>
        <position position="213"/>
    </location>
</feature>
<dbReference type="InterPro" id="IPR008949">
    <property type="entry name" value="Isoprenoid_synthase_dom_sf"/>
</dbReference>
<sequence length="213" mass="23128">ESALESDIDLLNKTNRHVLSYSGKMIRPLLTLLSADACSGSGPSEDSCRYAAAAELLHNATLMHDDVVDNSDRRRGKPTLKSIMGPSVSVLVGDYWLVKAMEKIMDSDHASTTVIRLFSDTLSHLAEGELLQLQKAGNCDTDEDDYTRIIFCKTASLFEAAAVSGAISVDADDEKKEAIRTYAKCTGLAFQIKDDIFDYSGEDNKIGKPAGVD</sequence>
<proteinExistence type="inferred from homology"/>
<dbReference type="GO" id="GO:0046872">
    <property type="term" value="F:metal ion binding"/>
    <property type="evidence" value="ECO:0007669"/>
    <property type="project" value="UniProtKB-KW"/>
</dbReference>
<dbReference type="InterPro" id="IPR000092">
    <property type="entry name" value="Polyprenyl_synt"/>
</dbReference>
<feature type="non-terminal residue" evidence="6">
    <location>
        <position position="1"/>
    </location>
</feature>
<dbReference type="PROSITE" id="PS00723">
    <property type="entry name" value="POLYPRENYL_SYNTHASE_1"/>
    <property type="match status" value="1"/>
</dbReference>
<keyword evidence="3 6" id="KW-0808">Transferase</keyword>
<keyword evidence="4" id="KW-0479">Metal-binding</keyword>
<name>J9FJ15_9ZZZZ</name>